<comment type="caution">
    <text evidence="1">The sequence shown here is derived from an EMBL/GenBank/DDBJ whole genome shotgun (WGS) entry which is preliminary data.</text>
</comment>
<dbReference type="InterPro" id="IPR038389">
    <property type="entry name" value="PSMG2_sf"/>
</dbReference>
<dbReference type="EMBL" id="BARU01021922">
    <property type="protein sequence ID" value="GAH50868.1"/>
    <property type="molecule type" value="Genomic_DNA"/>
</dbReference>
<evidence type="ECO:0000313" key="1">
    <source>
        <dbReference type="EMBL" id="GAH50868.1"/>
    </source>
</evidence>
<name>X1HZX4_9ZZZZ</name>
<dbReference type="SUPFAM" id="SSF159659">
    <property type="entry name" value="Cgl1923-like"/>
    <property type="match status" value="1"/>
</dbReference>
<feature type="non-terminal residue" evidence="1">
    <location>
        <position position="1"/>
    </location>
</feature>
<dbReference type="AlphaFoldDB" id="X1HZX4"/>
<dbReference type="Gene3D" id="3.40.50.10900">
    <property type="entry name" value="PAC-like subunit"/>
    <property type="match status" value="1"/>
</dbReference>
<organism evidence="1">
    <name type="scientific">marine sediment metagenome</name>
    <dbReference type="NCBI Taxonomy" id="412755"/>
    <lineage>
        <taxon>unclassified sequences</taxon>
        <taxon>metagenomes</taxon>
        <taxon>ecological metagenomes</taxon>
    </lineage>
</organism>
<sequence length="60" mass="6985">AAAILEVLNKIYNLNIETSKLIEEGKEIKAKMLELAEKAQQYQKQQQLPEPKEGYTQYFQ</sequence>
<reference evidence="1" key="1">
    <citation type="journal article" date="2014" name="Front. Microbiol.">
        <title>High frequency of phylogenetically diverse reductive dehalogenase-homologous genes in deep subseafloor sedimentary metagenomes.</title>
        <authorList>
            <person name="Kawai M."/>
            <person name="Futagami T."/>
            <person name="Toyoda A."/>
            <person name="Takaki Y."/>
            <person name="Nishi S."/>
            <person name="Hori S."/>
            <person name="Arai W."/>
            <person name="Tsubouchi T."/>
            <person name="Morono Y."/>
            <person name="Uchiyama I."/>
            <person name="Ito T."/>
            <person name="Fujiyama A."/>
            <person name="Inagaki F."/>
            <person name="Takami H."/>
        </authorList>
    </citation>
    <scope>NUCLEOTIDE SEQUENCE</scope>
    <source>
        <strain evidence="1">Expedition CK06-06</strain>
    </source>
</reference>
<gene>
    <name evidence="1" type="ORF">S03H2_35799</name>
</gene>
<proteinExistence type="predicted"/>
<protein>
    <submittedName>
        <fullName evidence="1">Uncharacterized protein</fullName>
    </submittedName>
</protein>
<accession>X1HZX4</accession>